<organism evidence="2 3">
    <name type="scientific">Undibacterium umbellatum</name>
    <dbReference type="NCBI Taxonomy" id="2762300"/>
    <lineage>
        <taxon>Bacteria</taxon>
        <taxon>Pseudomonadati</taxon>
        <taxon>Pseudomonadota</taxon>
        <taxon>Betaproteobacteria</taxon>
        <taxon>Burkholderiales</taxon>
        <taxon>Oxalobacteraceae</taxon>
        <taxon>Undibacterium</taxon>
    </lineage>
</organism>
<accession>A0ABR6ZBP4</accession>
<proteinExistence type="predicted"/>
<name>A0ABR6ZBP4_9BURK</name>
<dbReference type="Pfam" id="PF13986">
    <property type="entry name" value="DUF4224"/>
    <property type="match status" value="1"/>
</dbReference>
<comment type="caution">
    <text evidence="2">The sequence shown here is derived from an EMBL/GenBank/DDBJ whole genome shotgun (WGS) entry which is preliminary data.</text>
</comment>
<protein>
    <submittedName>
        <fullName evidence="2">DUF4224 domain-containing protein</fullName>
    </submittedName>
</protein>
<sequence>MSSIFETKVESETLTSDELASITGCTRRHDQVAWLKSNGWVYHLKRNGEPVVGRLYARLKLAGVNPASFAPAAPWVPDFSKLS</sequence>
<evidence type="ECO:0000259" key="1">
    <source>
        <dbReference type="Pfam" id="PF13986"/>
    </source>
</evidence>
<dbReference type="Proteomes" id="UP000646911">
    <property type="component" value="Unassembled WGS sequence"/>
</dbReference>
<feature type="domain" description="DUF4224" evidence="1">
    <location>
        <begin position="13"/>
        <end position="56"/>
    </location>
</feature>
<dbReference type="InterPro" id="IPR025319">
    <property type="entry name" value="DUF4224"/>
</dbReference>
<evidence type="ECO:0000313" key="3">
    <source>
        <dbReference type="Proteomes" id="UP000646911"/>
    </source>
</evidence>
<gene>
    <name evidence="2" type="ORF">H8L47_16640</name>
</gene>
<evidence type="ECO:0000313" key="2">
    <source>
        <dbReference type="EMBL" id="MBC3909186.1"/>
    </source>
</evidence>
<keyword evidence="3" id="KW-1185">Reference proteome</keyword>
<reference evidence="2 3" key="1">
    <citation type="submission" date="2020-08" db="EMBL/GenBank/DDBJ databases">
        <title>Novel species isolated from subtropical streams in China.</title>
        <authorList>
            <person name="Lu H."/>
        </authorList>
    </citation>
    <scope>NUCLEOTIDE SEQUENCE [LARGE SCALE GENOMIC DNA]</scope>
    <source>
        <strain evidence="2 3">NL8W</strain>
    </source>
</reference>
<dbReference type="RefSeq" id="WP_186954703.1">
    <property type="nucleotide sequence ID" value="NZ_JACOFX010000008.1"/>
</dbReference>
<dbReference type="EMBL" id="JACOFX010000008">
    <property type="protein sequence ID" value="MBC3909186.1"/>
    <property type="molecule type" value="Genomic_DNA"/>
</dbReference>